<dbReference type="Gene3D" id="3.40.50.2000">
    <property type="entry name" value="Glycogen Phosphorylase B"/>
    <property type="match status" value="2"/>
</dbReference>
<proteinExistence type="predicted"/>
<sequence>MNEKSILRRVLVFTTAFRPLVGGSEIALEEIIRRLPNIFFDILTPRHRRTFPAKECGSNFCAHRVGFGLGELLDKLAFPCLGSFTALWLMSKNKYKTIHAYQASFSAGAAFVYKTFFPKTRFILTLQEGKRLERQNFLIRYFRHLIIRKADVITAISCYLSNYAKKINPKAELHLIPNGVDLNKFRHMPNSDDNTVITVSRLVSKNGVGDLVKAIAIVKKEITDVKLIIVGSGPLEKEIRQSVKDLNMEDRVIVAGSQSPENVAGYLSNAKVFVRPSLSEGLGTAFLEAMAVGLPVIGTAVGGIPDFLKDGQTGLFCNVSDPQDLAEKIKTLLTDRELRTKLIYNGRKLVTEKYDWNIIAWKFREIYGYA</sequence>
<dbReference type="InterPro" id="IPR050194">
    <property type="entry name" value="Glycosyltransferase_grp1"/>
</dbReference>
<dbReference type="CDD" id="cd03801">
    <property type="entry name" value="GT4_PimA-like"/>
    <property type="match status" value="1"/>
</dbReference>
<evidence type="ECO:0000313" key="2">
    <source>
        <dbReference type="EMBL" id="OGN33589.1"/>
    </source>
</evidence>
<protein>
    <recommendedName>
        <fullName evidence="1">Glycosyl transferase family 1 domain-containing protein</fullName>
    </recommendedName>
</protein>
<dbReference type="Proteomes" id="UP000177745">
    <property type="component" value="Unassembled WGS sequence"/>
</dbReference>
<gene>
    <name evidence="2" type="ORF">A3G51_02835</name>
</gene>
<comment type="caution">
    <text evidence="2">The sequence shown here is derived from an EMBL/GenBank/DDBJ whole genome shotgun (WGS) entry which is preliminary data.</text>
</comment>
<reference evidence="2 3" key="1">
    <citation type="journal article" date="2016" name="Nat. Commun.">
        <title>Thousands of microbial genomes shed light on interconnected biogeochemical processes in an aquifer system.</title>
        <authorList>
            <person name="Anantharaman K."/>
            <person name="Brown C.T."/>
            <person name="Hug L.A."/>
            <person name="Sharon I."/>
            <person name="Castelle C.J."/>
            <person name="Probst A.J."/>
            <person name="Thomas B.C."/>
            <person name="Singh A."/>
            <person name="Wilkins M.J."/>
            <person name="Karaoz U."/>
            <person name="Brodie E.L."/>
            <person name="Williams K.H."/>
            <person name="Hubbard S.S."/>
            <person name="Banfield J.F."/>
        </authorList>
    </citation>
    <scope>NUCLEOTIDE SEQUENCE [LARGE SCALE GENOMIC DNA]</scope>
</reference>
<dbReference type="InterPro" id="IPR001296">
    <property type="entry name" value="Glyco_trans_1"/>
</dbReference>
<dbReference type="GO" id="GO:0016757">
    <property type="term" value="F:glycosyltransferase activity"/>
    <property type="evidence" value="ECO:0007669"/>
    <property type="project" value="InterPro"/>
</dbReference>
<evidence type="ECO:0000259" key="1">
    <source>
        <dbReference type="Pfam" id="PF00534"/>
    </source>
</evidence>
<dbReference type="EMBL" id="MGKY01000015">
    <property type="protein sequence ID" value="OGN33589.1"/>
    <property type="molecule type" value="Genomic_DNA"/>
</dbReference>
<dbReference type="PANTHER" id="PTHR45947">
    <property type="entry name" value="SULFOQUINOVOSYL TRANSFERASE SQD2"/>
    <property type="match status" value="1"/>
</dbReference>
<feature type="domain" description="Glycosyl transferase family 1" evidence="1">
    <location>
        <begin position="183"/>
        <end position="348"/>
    </location>
</feature>
<evidence type="ECO:0000313" key="3">
    <source>
        <dbReference type="Proteomes" id="UP000177745"/>
    </source>
</evidence>
<dbReference type="SUPFAM" id="SSF53756">
    <property type="entry name" value="UDP-Glycosyltransferase/glycogen phosphorylase"/>
    <property type="match status" value="1"/>
</dbReference>
<accession>A0A1F8H9F0</accession>
<dbReference type="Pfam" id="PF00534">
    <property type="entry name" value="Glycos_transf_1"/>
    <property type="match status" value="1"/>
</dbReference>
<organism evidence="2 3">
    <name type="scientific">Candidatus Yanofskybacteria bacterium RIFCSPLOWO2_12_FULL_43_11b</name>
    <dbReference type="NCBI Taxonomy" id="1802710"/>
    <lineage>
        <taxon>Bacteria</taxon>
        <taxon>Candidatus Yanofskyibacteriota</taxon>
    </lineage>
</organism>
<name>A0A1F8H9F0_9BACT</name>
<dbReference type="AlphaFoldDB" id="A0A1F8H9F0"/>
<dbReference type="PANTHER" id="PTHR45947:SF14">
    <property type="entry name" value="SLL1723 PROTEIN"/>
    <property type="match status" value="1"/>
</dbReference>